<evidence type="ECO:0000313" key="2">
    <source>
        <dbReference type="Proteomes" id="UP000831181"/>
    </source>
</evidence>
<keyword evidence="1" id="KW-0560">Oxidoreductase</keyword>
<name>A0A976RR94_9LACO</name>
<dbReference type="RefSeq" id="WP_260116222.1">
    <property type="nucleotide sequence ID" value="NZ_CP093361.1"/>
</dbReference>
<accession>A0A976RR94</accession>
<keyword evidence="1" id="KW-0503">Monooxygenase</keyword>
<dbReference type="AlphaFoldDB" id="A0A976RR94"/>
<evidence type="ECO:0000313" key="1">
    <source>
        <dbReference type="EMBL" id="UQS86420.1"/>
    </source>
</evidence>
<protein>
    <submittedName>
        <fullName evidence="1">Monooxygenase</fullName>
    </submittedName>
</protein>
<dbReference type="Gene3D" id="3.30.70.100">
    <property type="match status" value="1"/>
</dbReference>
<organism evidence="1 2">
    <name type="scientific">Nicoliella spurrieriana</name>
    <dbReference type="NCBI Taxonomy" id="2925830"/>
    <lineage>
        <taxon>Bacteria</taxon>
        <taxon>Bacillati</taxon>
        <taxon>Bacillota</taxon>
        <taxon>Bacilli</taxon>
        <taxon>Lactobacillales</taxon>
        <taxon>Lactobacillaceae</taxon>
        <taxon>Nicoliella</taxon>
    </lineage>
</organism>
<dbReference type="GO" id="GO:0004497">
    <property type="term" value="F:monooxygenase activity"/>
    <property type="evidence" value="ECO:0007669"/>
    <property type="project" value="UniProtKB-KW"/>
</dbReference>
<reference evidence="1" key="1">
    <citation type="journal article" date="2022" name="Int. J. Syst. Evol. Microbiol.">
        <title>Apilactobacillus apisilvae sp. nov., Nicolia spurrieriana gen. nov. sp. nov., Bombilactobacillus folatiphilus sp. nov. and Bombilactobacillus thymidiniphilus sp. nov., four new lactic acid bacterial isolates from stingless bees Tetragonula carbonaria and Austroplebeia australis.</title>
        <authorList>
            <person name="Oliphant S.A."/>
            <person name="Watson-Haigh N.S."/>
            <person name="Sumby K.M."/>
            <person name="Gardner J."/>
            <person name="Groom S."/>
            <person name="Jiranek V."/>
        </authorList>
    </citation>
    <scope>NUCLEOTIDE SEQUENCE</scope>
    <source>
        <strain evidence="1">SGEP1_A5</strain>
    </source>
</reference>
<dbReference type="Proteomes" id="UP000831181">
    <property type="component" value="Chromosome"/>
</dbReference>
<dbReference type="KEGG" id="lbe:MOO44_05870"/>
<dbReference type="EMBL" id="CP093361">
    <property type="protein sequence ID" value="UQS86420.1"/>
    <property type="molecule type" value="Genomic_DNA"/>
</dbReference>
<sequence>MISNIYVTFGSKDYLSKILAQNVNRDLHLFNSITNNDSFELVDLSNQDTIFKNPINYNVITHSGIDFWNGTISYINVDLDDNQQKIIDAKINNIISNNLLPDGMSSIYSLNIYKKSSKRVILTTWDNDRKVANWYRSKSADDLFEFKDQINTNYFETIYKAI</sequence>
<keyword evidence="2" id="KW-1185">Reference proteome</keyword>
<gene>
    <name evidence="1" type="ORF">MOO44_05870</name>
</gene>
<proteinExistence type="predicted"/>